<comment type="subcellular location">
    <subcellularLocation>
        <location evidence="1">Nucleus</location>
    </subcellularLocation>
</comment>
<evidence type="ECO:0000256" key="5">
    <source>
        <dbReference type="ARBA" id="ARBA00023163"/>
    </source>
</evidence>
<organism evidence="9 10">
    <name type="scientific">Orchesella dallaii</name>
    <dbReference type="NCBI Taxonomy" id="48710"/>
    <lineage>
        <taxon>Eukaryota</taxon>
        <taxon>Metazoa</taxon>
        <taxon>Ecdysozoa</taxon>
        <taxon>Arthropoda</taxon>
        <taxon>Hexapoda</taxon>
        <taxon>Collembola</taxon>
        <taxon>Entomobryomorpha</taxon>
        <taxon>Entomobryoidea</taxon>
        <taxon>Orchesellidae</taxon>
        <taxon>Orchesellinae</taxon>
        <taxon>Orchesella</taxon>
    </lineage>
</organism>
<gene>
    <name evidence="9" type="ORF">ODALV1_LOCUS12444</name>
</gene>
<feature type="compositionally biased region" description="Low complexity" evidence="7">
    <location>
        <begin position="803"/>
        <end position="820"/>
    </location>
</feature>
<dbReference type="EMBL" id="CAXLJM020000038">
    <property type="protein sequence ID" value="CAL8106710.1"/>
    <property type="molecule type" value="Genomic_DNA"/>
</dbReference>
<comment type="caution">
    <text evidence="9">The sequence shown here is derived from an EMBL/GenBank/DDBJ whole genome shotgun (WGS) entry which is preliminary data.</text>
</comment>
<evidence type="ECO:0000256" key="2">
    <source>
        <dbReference type="ARBA" id="ARBA00007859"/>
    </source>
</evidence>
<sequence>MSTQCTGGSATLEKAEVHTESIQQVQPIDLASRSAGGQVVQLRPVRAFSTHVTAKSGGGPTVGALTAVNAPIISVNRPGNLTLLPARGATGQPTGVQATPAISTYQIARVGNMRSATLTTGPQPASITVTPITATNFSANLRLAGVNNNGQWLQATGAGAQGTFSSPIRAATITVGGRAVRPEAKMIHIPPPGSVQHVTQLQMVDTKGSILKPSITTTPIVNIRGALQGGASTCPSVTIPIAPFTIRTANMANIPTIQQRPQTSVQNITNQVQKVIAQPTHGAPIQFVNANVNKNVLQAITNPLPRLNVNAVCLTLSTNANLAPNTSSPIVAVASKHGPTGLIMTPSLATASGAGGMPLAKVIPVGRDGSTSIVDSFFAQNPSTSNAVTVSAVSASGTQVSSGGHITSTSMVLASPNTHQGIPNSIGAGQSHHVVHVQGPINAATAVGLPPPTIASGSLASGYYVEKNGNLSLLQTHSQQRPIALEKRIDGKGIAAGSMILTTQHPHLQSGSGGQGTTVTIPIAAHGAQHVSFAHPISVSHQGGQHQLQGSAQILTSISAQTHHLSNSVLNTMSTPTISVSAPSSQPPIGHLSGPSGYPHAIPTHVISQPQGTVFSSSASSTPANITVTTTVANTSVSVTNSSTVPNSATSVSVSTSNSTSTMPSSTSTSCSSMNTNSLSTAAPAQSPNTKSTTHSPRPSILRKQRELGDNHIPARAQRNLTLQLNFAGSNSTTSTNSTSATPASASAAAVAAASANKENAGAMERGPPPNSNSNNNNNNSSNSSSGGLSILRKEFQPPNEESSWQSCSSHTSGSTTISATSETAEYQMTQIPSSNSTHGLDISLSLNCESVTTAPSMGSTAAPISQNGVVRNISSGTQGRGVHRNSSKLQHKDIERLKRDKEDSVSPRKKPRKQQLTTSDLLESASPEISFYHARGKKFRRMENNIFDGYNNAKPGAEAQVEEPSPPKVICVIKKPRVSLLSSNHITKEKTRINHFDHHSEVKAKEERRPTVAELANQKNIMHKVSGWKIQHMTNQMEQVVDLEVSVVNSFNSLLTRLEGKVGPNCADRDINRILELLKGNIQRCKVIRDQMTESRLQALRILDHKPRIVDVISKHMTKKPVKKRDRL</sequence>
<feature type="compositionally biased region" description="Polar residues" evidence="7">
    <location>
        <begin position="683"/>
        <end position="697"/>
    </location>
</feature>
<evidence type="ECO:0000256" key="4">
    <source>
        <dbReference type="ARBA" id="ARBA00023015"/>
    </source>
</evidence>
<feature type="domain" description="Histone deacetylase complex subunit SAP130 C-terminal" evidence="8">
    <location>
        <begin position="694"/>
        <end position="1113"/>
    </location>
</feature>
<dbReference type="PANTHER" id="PTHR13497">
    <property type="entry name" value="HISTONE DEACETYLASE COMPLEX SUBUNIT SAP130"/>
    <property type="match status" value="1"/>
</dbReference>
<dbReference type="InterPro" id="IPR031963">
    <property type="entry name" value="SAP130_C"/>
</dbReference>
<feature type="compositionally biased region" description="Low complexity" evidence="7">
    <location>
        <begin position="751"/>
        <end position="763"/>
    </location>
</feature>
<keyword evidence="6" id="KW-0539">Nucleus</keyword>
<proteinExistence type="inferred from homology"/>
<dbReference type="Proteomes" id="UP001642540">
    <property type="component" value="Unassembled WGS sequence"/>
</dbReference>
<keyword evidence="4" id="KW-0805">Transcription regulation</keyword>
<protein>
    <recommendedName>
        <fullName evidence="8">Histone deacetylase complex subunit SAP130 C-terminal domain-containing protein</fullName>
    </recommendedName>
</protein>
<feature type="region of interest" description="Disordered" evidence="7">
    <location>
        <begin position="751"/>
        <end position="820"/>
    </location>
</feature>
<feature type="region of interest" description="Disordered" evidence="7">
    <location>
        <begin position="855"/>
        <end position="923"/>
    </location>
</feature>
<accession>A0ABP1QPS5</accession>
<dbReference type="PANTHER" id="PTHR13497:SF3">
    <property type="entry name" value="HISTONE DEACETYLASE COMPLEX SUBUNIT SAP130"/>
    <property type="match status" value="1"/>
</dbReference>
<keyword evidence="5" id="KW-0804">Transcription</keyword>
<feature type="compositionally biased region" description="Low complexity" evidence="7">
    <location>
        <begin position="772"/>
        <end position="786"/>
    </location>
</feature>
<reference evidence="9 10" key="1">
    <citation type="submission" date="2024-08" db="EMBL/GenBank/DDBJ databases">
        <authorList>
            <person name="Cucini C."/>
            <person name="Frati F."/>
        </authorList>
    </citation>
    <scope>NUCLEOTIDE SEQUENCE [LARGE SCALE GENOMIC DNA]</scope>
</reference>
<feature type="compositionally biased region" description="Polar residues" evidence="7">
    <location>
        <begin position="855"/>
        <end position="878"/>
    </location>
</feature>
<evidence type="ECO:0000256" key="6">
    <source>
        <dbReference type="ARBA" id="ARBA00023242"/>
    </source>
</evidence>
<keyword evidence="3" id="KW-0678">Repressor</keyword>
<feature type="compositionally biased region" description="Basic and acidic residues" evidence="7">
    <location>
        <begin position="891"/>
        <end position="907"/>
    </location>
</feature>
<name>A0ABP1QPS5_9HEXA</name>
<comment type="similarity">
    <text evidence="2">Belongs to the SAP130 family.</text>
</comment>
<evidence type="ECO:0000259" key="8">
    <source>
        <dbReference type="Pfam" id="PF16014"/>
    </source>
</evidence>
<evidence type="ECO:0000313" key="9">
    <source>
        <dbReference type="EMBL" id="CAL8106710.1"/>
    </source>
</evidence>
<evidence type="ECO:0000256" key="3">
    <source>
        <dbReference type="ARBA" id="ARBA00022491"/>
    </source>
</evidence>
<keyword evidence="10" id="KW-1185">Reference proteome</keyword>
<feature type="region of interest" description="Disordered" evidence="7">
    <location>
        <begin position="639"/>
        <end position="701"/>
    </location>
</feature>
<evidence type="ECO:0000256" key="1">
    <source>
        <dbReference type="ARBA" id="ARBA00004123"/>
    </source>
</evidence>
<dbReference type="Pfam" id="PF16014">
    <property type="entry name" value="SAP130_C"/>
    <property type="match status" value="1"/>
</dbReference>
<evidence type="ECO:0000256" key="7">
    <source>
        <dbReference type="SAM" id="MobiDB-lite"/>
    </source>
</evidence>
<evidence type="ECO:0000313" key="10">
    <source>
        <dbReference type="Proteomes" id="UP001642540"/>
    </source>
</evidence>
<feature type="compositionally biased region" description="Low complexity" evidence="7">
    <location>
        <begin position="639"/>
        <end position="681"/>
    </location>
</feature>
<dbReference type="InterPro" id="IPR024137">
    <property type="entry name" value="His_deAcase_cplx_SAP130"/>
</dbReference>